<dbReference type="Proteomes" id="UP000664940">
    <property type="component" value="Unassembled WGS sequence"/>
</dbReference>
<reference evidence="1 2" key="1">
    <citation type="journal article" date="2020" name="Nature">
        <title>Six reference-quality genomes reveal evolution of bat adaptations.</title>
        <authorList>
            <person name="Jebb D."/>
            <person name="Huang Z."/>
            <person name="Pippel M."/>
            <person name="Hughes G.M."/>
            <person name="Lavrichenko K."/>
            <person name="Devanna P."/>
            <person name="Winkler S."/>
            <person name="Jermiin L.S."/>
            <person name="Skirmuntt E.C."/>
            <person name="Katzourakis A."/>
            <person name="Burkitt-Gray L."/>
            <person name="Ray D.A."/>
            <person name="Sullivan K.A.M."/>
            <person name="Roscito J.G."/>
            <person name="Kirilenko B.M."/>
            <person name="Davalos L.M."/>
            <person name="Corthals A.P."/>
            <person name="Power M.L."/>
            <person name="Jones G."/>
            <person name="Ransome R.D."/>
            <person name="Dechmann D.K.N."/>
            <person name="Locatelli A.G."/>
            <person name="Puechmaille S.J."/>
            <person name="Fedrigo O."/>
            <person name="Jarvis E.D."/>
            <person name="Hiller M."/>
            <person name="Vernes S.C."/>
            <person name="Myers E.W."/>
            <person name="Teeling E.C."/>
        </authorList>
    </citation>
    <scope>NUCLEOTIDE SEQUENCE [LARGE SCALE GENOMIC DNA]</scope>
    <source>
        <strain evidence="1">Bat1K_MPI-CBG_1</strain>
    </source>
</reference>
<sequence length="88" mass="9992">MWLATSGRSGRCLENPLQGDCLVQLEEGAPEGVSRPSVISQLDQREEPWVQTFETKTIPRESHPVRLSDPLRVIHLTTGTFLYLTEMR</sequence>
<gene>
    <name evidence="1" type="ORF">HJG60_020967</name>
</gene>
<organism evidence="1 2">
    <name type="scientific">Phyllostomus discolor</name>
    <name type="common">pale spear-nosed bat</name>
    <dbReference type="NCBI Taxonomy" id="89673"/>
    <lineage>
        <taxon>Eukaryota</taxon>
        <taxon>Metazoa</taxon>
        <taxon>Chordata</taxon>
        <taxon>Craniata</taxon>
        <taxon>Vertebrata</taxon>
        <taxon>Euteleostomi</taxon>
        <taxon>Mammalia</taxon>
        <taxon>Eutheria</taxon>
        <taxon>Laurasiatheria</taxon>
        <taxon>Chiroptera</taxon>
        <taxon>Yangochiroptera</taxon>
        <taxon>Phyllostomidae</taxon>
        <taxon>Phyllostominae</taxon>
        <taxon>Phyllostomus</taxon>
    </lineage>
</organism>
<accession>A0A834DHN3</accession>
<evidence type="ECO:0000313" key="2">
    <source>
        <dbReference type="Proteomes" id="UP000664940"/>
    </source>
</evidence>
<name>A0A834DHN3_9CHIR</name>
<proteinExistence type="predicted"/>
<evidence type="ECO:0000313" key="1">
    <source>
        <dbReference type="EMBL" id="KAF6080299.1"/>
    </source>
</evidence>
<dbReference type="EMBL" id="JABVXQ010000014">
    <property type="protein sequence ID" value="KAF6080299.1"/>
    <property type="molecule type" value="Genomic_DNA"/>
</dbReference>
<comment type="caution">
    <text evidence="1">The sequence shown here is derived from an EMBL/GenBank/DDBJ whole genome shotgun (WGS) entry which is preliminary data.</text>
</comment>
<dbReference type="AlphaFoldDB" id="A0A834DHN3"/>
<protein>
    <submittedName>
        <fullName evidence="1">Zinc finger protein 774</fullName>
    </submittedName>
</protein>